<evidence type="ECO:0000313" key="2">
    <source>
        <dbReference type="EMBL" id="MET3755637.1"/>
    </source>
</evidence>
<comment type="caution">
    <text evidence="2">The sequence shown here is derived from an EMBL/GenBank/DDBJ whole genome shotgun (WGS) entry which is preliminary data.</text>
</comment>
<accession>A0ABV2MJX3</accession>
<dbReference type="EMBL" id="JBEPMY010000007">
    <property type="protein sequence ID" value="MET3755637.1"/>
    <property type="molecule type" value="Genomic_DNA"/>
</dbReference>
<evidence type="ECO:0000313" key="3">
    <source>
        <dbReference type="Proteomes" id="UP001549077"/>
    </source>
</evidence>
<keyword evidence="3" id="KW-1185">Reference proteome</keyword>
<proteinExistence type="predicted"/>
<name>A0ABV2MJX3_9HYPH</name>
<feature type="region of interest" description="Disordered" evidence="1">
    <location>
        <begin position="1"/>
        <end position="24"/>
    </location>
</feature>
<sequence>MTLQALRLSKKVDPSPDRREQDQTEAVYGETGEYAMNDNLTEALSLALFAGGCAFTAVV</sequence>
<evidence type="ECO:0000256" key="1">
    <source>
        <dbReference type="SAM" id="MobiDB-lite"/>
    </source>
</evidence>
<organism evidence="2 3">
    <name type="scientific">Rhizobium binae</name>
    <dbReference type="NCBI Taxonomy" id="1138190"/>
    <lineage>
        <taxon>Bacteria</taxon>
        <taxon>Pseudomonadati</taxon>
        <taxon>Pseudomonadota</taxon>
        <taxon>Alphaproteobacteria</taxon>
        <taxon>Hyphomicrobiales</taxon>
        <taxon>Rhizobiaceae</taxon>
        <taxon>Rhizobium/Agrobacterium group</taxon>
        <taxon>Rhizobium</taxon>
    </lineage>
</organism>
<feature type="compositionally biased region" description="Basic and acidic residues" evidence="1">
    <location>
        <begin position="10"/>
        <end position="22"/>
    </location>
</feature>
<gene>
    <name evidence="2" type="ORF">ABID08_003008</name>
</gene>
<reference evidence="2 3" key="1">
    <citation type="submission" date="2024-06" db="EMBL/GenBank/DDBJ databases">
        <title>Genomic Encyclopedia of Type Strains, Phase IV (KMG-IV): sequencing the most valuable type-strain genomes for metagenomic binning, comparative biology and taxonomic classification.</title>
        <authorList>
            <person name="Goeker M."/>
        </authorList>
    </citation>
    <scope>NUCLEOTIDE SEQUENCE [LARGE SCALE GENOMIC DNA]</scope>
    <source>
        <strain evidence="2 3">DSM 29288</strain>
    </source>
</reference>
<dbReference type="RefSeq" id="WP_168296548.1">
    <property type="nucleotide sequence ID" value="NZ_CP071607.1"/>
</dbReference>
<protein>
    <submittedName>
        <fullName evidence="2">Uncharacterized protein</fullName>
    </submittedName>
</protein>
<dbReference type="Proteomes" id="UP001549077">
    <property type="component" value="Unassembled WGS sequence"/>
</dbReference>
<dbReference type="GeneID" id="91151927"/>